<evidence type="ECO:0000256" key="3">
    <source>
        <dbReference type="ARBA" id="ARBA00022801"/>
    </source>
</evidence>
<dbReference type="Pfam" id="PF04408">
    <property type="entry name" value="WHD_HA2"/>
    <property type="match status" value="1"/>
</dbReference>
<evidence type="ECO:0000259" key="7">
    <source>
        <dbReference type="PROSITE" id="PS51194"/>
    </source>
</evidence>
<dbReference type="InterPro" id="IPR027417">
    <property type="entry name" value="P-loop_NTPase"/>
</dbReference>
<comment type="similarity">
    <text evidence="1">Belongs to the DEAD box helicase family. DEAH subfamily.</text>
</comment>
<organism evidence="8 9">
    <name type="scientific">Giardia intestinalis</name>
    <name type="common">Giardia lamblia</name>
    <dbReference type="NCBI Taxonomy" id="5741"/>
    <lineage>
        <taxon>Eukaryota</taxon>
        <taxon>Metamonada</taxon>
        <taxon>Diplomonadida</taxon>
        <taxon>Hexamitidae</taxon>
        <taxon>Giardiinae</taxon>
        <taxon>Giardia</taxon>
    </lineage>
</organism>
<evidence type="ECO:0000259" key="6">
    <source>
        <dbReference type="PROSITE" id="PS51192"/>
    </source>
</evidence>
<dbReference type="Proteomes" id="UP000018320">
    <property type="component" value="Unassembled WGS sequence"/>
</dbReference>
<dbReference type="CDD" id="cd17917">
    <property type="entry name" value="DEXHc_RHA-like"/>
    <property type="match status" value="1"/>
</dbReference>
<name>V6TKE1_GIAIN</name>
<proteinExistence type="inferred from homology"/>
<evidence type="ECO:0000256" key="1">
    <source>
        <dbReference type="ARBA" id="ARBA00008792"/>
    </source>
</evidence>
<dbReference type="VEuPathDB" id="GiardiaDB:GL50581_4549"/>
<keyword evidence="2" id="KW-0547">Nucleotide-binding</keyword>
<gene>
    <name evidence="8" type="ORF">DHA2_150508</name>
</gene>
<dbReference type="InterPro" id="IPR007502">
    <property type="entry name" value="Helicase-assoc_dom"/>
</dbReference>
<dbReference type="VEuPathDB" id="GiardiaDB:GL50803_0013200"/>
<evidence type="ECO:0000256" key="5">
    <source>
        <dbReference type="ARBA" id="ARBA00022840"/>
    </source>
</evidence>
<dbReference type="GO" id="GO:0005524">
    <property type="term" value="F:ATP binding"/>
    <property type="evidence" value="ECO:0007669"/>
    <property type="project" value="UniProtKB-KW"/>
</dbReference>
<keyword evidence="3" id="KW-0378">Hydrolase</keyword>
<dbReference type="EMBL" id="AHGT01000006">
    <property type="protein sequence ID" value="ESU39119.1"/>
    <property type="molecule type" value="Genomic_DNA"/>
</dbReference>
<dbReference type="Pfam" id="PF00271">
    <property type="entry name" value="Helicase_C"/>
    <property type="match status" value="1"/>
</dbReference>
<feature type="domain" description="Helicase ATP-binding" evidence="6">
    <location>
        <begin position="185"/>
        <end position="352"/>
    </location>
</feature>
<reference evidence="8 9" key="2">
    <citation type="journal article" date="2013" name="Genome Biol. Evol.">
        <title>Genome sequencing of Giardia lamblia genotypes A2 and B isolates (DH and GS) and comparative analysis with the genomes of genotypes A1 and E (WB and Pig).</title>
        <authorList>
            <person name="Adam R.D."/>
            <person name="Dahlstrom E.W."/>
            <person name="Martens C.A."/>
            <person name="Bruno D.P."/>
            <person name="Barbian K.D."/>
            <person name="Ricklefs S.M."/>
            <person name="Hernandez M.M."/>
            <person name="Narla N.P."/>
            <person name="Patel R.B."/>
            <person name="Porcella S.F."/>
            <person name="Nash T.E."/>
        </authorList>
    </citation>
    <scope>NUCLEOTIDE SEQUENCE [LARGE SCALE GENOMIC DNA]</scope>
    <source>
        <strain evidence="8 9">DH</strain>
    </source>
</reference>
<dbReference type="SMART" id="SM00847">
    <property type="entry name" value="HA2"/>
    <property type="match status" value="1"/>
</dbReference>
<dbReference type="SMART" id="SM00490">
    <property type="entry name" value="HELICc"/>
    <property type="match status" value="1"/>
</dbReference>
<dbReference type="InterPro" id="IPR011709">
    <property type="entry name" value="DEAD-box_helicase_OB_fold"/>
</dbReference>
<dbReference type="Pfam" id="PF00270">
    <property type="entry name" value="DEAD"/>
    <property type="match status" value="1"/>
</dbReference>
<dbReference type="PROSITE" id="PS51192">
    <property type="entry name" value="HELICASE_ATP_BIND_1"/>
    <property type="match status" value="1"/>
</dbReference>
<dbReference type="Gene3D" id="1.20.120.1080">
    <property type="match status" value="1"/>
</dbReference>
<dbReference type="SUPFAM" id="SSF52540">
    <property type="entry name" value="P-loop containing nucleoside triphosphate hydrolases"/>
    <property type="match status" value="1"/>
</dbReference>
<dbReference type="InterPro" id="IPR001650">
    <property type="entry name" value="Helicase_C-like"/>
</dbReference>
<evidence type="ECO:0000313" key="9">
    <source>
        <dbReference type="Proteomes" id="UP000018320"/>
    </source>
</evidence>
<dbReference type="SMART" id="SM00487">
    <property type="entry name" value="DEXDc"/>
    <property type="match status" value="1"/>
</dbReference>
<evidence type="ECO:0000256" key="4">
    <source>
        <dbReference type="ARBA" id="ARBA00022806"/>
    </source>
</evidence>
<dbReference type="GO" id="GO:0003723">
    <property type="term" value="F:RNA binding"/>
    <property type="evidence" value="ECO:0007669"/>
    <property type="project" value="TreeGrafter"/>
</dbReference>
<dbReference type="VEuPathDB" id="GiardiaDB:QR46_1581"/>
<dbReference type="Pfam" id="PF07717">
    <property type="entry name" value="OB_NTP_bind"/>
    <property type="match status" value="1"/>
</dbReference>
<dbReference type="GO" id="GO:0016787">
    <property type="term" value="F:hydrolase activity"/>
    <property type="evidence" value="ECO:0007669"/>
    <property type="project" value="UniProtKB-KW"/>
</dbReference>
<reference evidence="9" key="1">
    <citation type="submission" date="2012-02" db="EMBL/GenBank/DDBJ databases">
        <title>Genome sequencing of Giardia lamblia Genotypes A2 and B isolates (DH and GS) and comparative analysis with the genomes of Genotypes A1 and E (WB and Pig).</title>
        <authorList>
            <person name="Adam R."/>
            <person name="Dahlstrom E."/>
            <person name="Martens C."/>
            <person name="Bruno D."/>
            <person name="Barbian K."/>
            <person name="Porcella S.F."/>
            <person name="Nash T."/>
        </authorList>
    </citation>
    <scope>NUCLEOTIDE SEQUENCE</scope>
    <source>
        <strain evidence="9">DH</strain>
    </source>
</reference>
<dbReference type="InterPro" id="IPR048333">
    <property type="entry name" value="HA2_WH"/>
</dbReference>
<dbReference type="PANTHER" id="PTHR18934:SF119">
    <property type="entry name" value="ATP-DEPENDENT RNA HELICASE A"/>
    <property type="match status" value="1"/>
</dbReference>
<accession>V6TKE1</accession>
<dbReference type="InterPro" id="IPR011545">
    <property type="entry name" value="DEAD/DEAH_box_helicase_dom"/>
</dbReference>
<dbReference type="CDD" id="cd18791">
    <property type="entry name" value="SF2_C_RHA"/>
    <property type="match status" value="1"/>
</dbReference>
<keyword evidence="4 8" id="KW-0347">Helicase</keyword>
<sequence length="857" mass="95043">MLHSCPWPLSGSFFVAVLNTLTNTPILEITGLLGRYTRIPEQHLQSVSIALYEKLAPFSKFTEDRIQDKISEIDSTLSPEFRRLCAKLIKSSSQSREPGPRGYSDHYRAVSSLLRDEQATHLSIKKNPLGSLSLNSARKFFYSNGLNALNSFARGHSTLIRTTTETTKTKQLANLPITLRAEELVRLLEENDALIVTAETGSGKSTQLPQILYSHFGLSLFMMVTQPRRVSAISLARYVDRCMSPHCRHGTAAYSVRFESTVTPHTQITYATEGILLRMLIDAMKGDEGAIDIIRKYTVFLIDEVHEKTINSYIILFLLCIFKGPKILICSATAETEALKKYVQQLGKSVAALHVHGKTFPVKEVYYEDLYPSALAELNSSFFGPQGFLEKCISVVQYLIDNHAHTPLDGATAGSYLVFLPGKQEIHTAISMLNMAERNKQRDGSTYKLLLLQCYSGLPDGSIQLLFDAPPPGTIKIIFATNVAETSITIPDVTVVVDSGYCKQMMFDTETGYYRLVTKRISKAQAVQRKGRAGRVQKGAVYRAYTRAIYASLEAHIEPEILRCDLSSSTLALLTAGFRIEDSWLLDRPPVTAMEAAYRYLYSLGAISDSMALTPIGMCLSKIPEDPRLGSVLFEAASRGTLTPCARIAAALSVLQNEHSFLISTATGPPEQQGITFGGSQGDHLLLLKILDAYAELKKDRIIREEWARRHRLREQKIVEALQLAEKYIGLLAALTEVPNPGTSKSSYDRALTSATSEILLPFIKAGLYNVLRRNSSGPSVTYSRLSKEDNSEEILIHPSSCLRNSANRFIICETILSTTALYACVCSPVSAKALAMLFPHMLEVYREHPKKCSIKC</sequence>
<dbReference type="PANTHER" id="PTHR18934">
    <property type="entry name" value="ATP-DEPENDENT RNA HELICASE"/>
    <property type="match status" value="1"/>
</dbReference>
<dbReference type="VEuPathDB" id="GiardiaDB:DHA2_150508"/>
<protein>
    <submittedName>
        <fullName evidence="8">ATP-dependent HrpB-like helicase</fullName>
    </submittedName>
</protein>
<evidence type="ECO:0000256" key="2">
    <source>
        <dbReference type="ARBA" id="ARBA00022741"/>
    </source>
</evidence>
<keyword evidence="5" id="KW-0067">ATP-binding</keyword>
<feature type="domain" description="Helicase C-terminal" evidence="7">
    <location>
        <begin position="394"/>
        <end position="577"/>
    </location>
</feature>
<dbReference type="GO" id="GO:0004386">
    <property type="term" value="F:helicase activity"/>
    <property type="evidence" value="ECO:0007669"/>
    <property type="project" value="UniProtKB-KW"/>
</dbReference>
<comment type="caution">
    <text evidence="8">The sequence shown here is derived from an EMBL/GenBank/DDBJ whole genome shotgun (WGS) entry which is preliminary data.</text>
</comment>
<dbReference type="PROSITE" id="PS51194">
    <property type="entry name" value="HELICASE_CTER"/>
    <property type="match status" value="1"/>
</dbReference>
<evidence type="ECO:0000313" key="8">
    <source>
        <dbReference type="EMBL" id="ESU39119.1"/>
    </source>
</evidence>
<dbReference type="InterPro" id="IPR014001">
    <property type="entry name" value="Helicase_ATP-bd"/>
</dbReference>
<dbReference type="Gene3D" id="3.40.50.300">
    <property type="entry name" value="P-loop containing nucleotide triphosphate hydrolases"/>
    <property type="match status" value="2"/>
</dbReference>
<dbReference type="AlphaFoldDB" id="V6TKE1"/>